<keyword evidence="2" id="KW-1185">Reference proteome</keyword>
<dbReference type="KEGG" id="ope:PU634_10465"/>
<dbReference type="RefSeq" id="WP_306760734.1">
    <property type="nucleotide sequence ID" value="NZ_CP118224.1"/>
</dbReference>
<name>A0AA50KL45_9GAMM</name>
<dbReference type="EMBL" id="CP118224">
    <property type="protein sequence ID" value="WMC09539.1"/>
    <property type="molecule type" value="Genomic_DNA"/>
</dbReference>
<evidence type="ECO:0000313" key="2">
    <source>
        <dbReference type="Proteomes" id="UP001223802"/>
    </source>
</evidence>
<reference evidence="1 2" key="1">
    <citation type="submission" date="2023-02" db="EMBL/GenBank/DDBJ databases">
        <title>Complete genome sequence of a novel bacterium Oceanimonas sp. NTOU-MSR1 isolated from marine coast sediment.</title>
        <authorList>
            <person name="Yang H.-T."/>
            <person name="Chen Y.-L."/>
            <person name="Ho Y.-N."/>
        </authorList>
    </citation>
    <scope>NUCLEOTIDE SEQUENCE [LARGE SCALE GENOMIC DNA]</scope>
    <source>
        <strain evidence="1 2">NTOU-MSR1</strain>
    </source>
</reference>
<evidence type="ECO:0000313" key="1">
    <source>
        <dbReference type="EMBL" id="WMC09539.1"/>
    </source>
</evidence>
<gene>
    <name evidence="1" type="ORF">PU634_10465</name>
</gene>
<dbReference type="AlphaFoldDB" id="A0AA50KL45"/>
<protein>
    <submittedName>
        <fullName evidence="1">Uncharacterized protein</fullName>
    </submittedName>
</protein>
<accession>A0AA50KL45</accession>
<proteinExistence type="predicted"/>
<organism evidence="1 2">
    <name type="scientific">Oceanimonas pelagia</name>
    <dbReference type="NCBI Taxonomy" id="3028314"/>
    <lineage>
        <taxon>Bacteria</taxon>
        <taxon>Pseudomonadati</taxon>
        <taxon>Pseudomonadota</taxon>
        <taxon>Gammaproteobacteria</taxon>
        <taxon>Aeromonadales</taxon>
        <taxon>Aeromonadaceae</taxon>
        <taxon>Oceanimonas</taxon>
    </lineage>
</organism>
<sequence>MMLPNEENFLCLLNDVRREHTQHTMDEADLLWEWLLLATKRLQPVQLERFARELVEQAESDELGDEAVSLLKQAAEEVS</sequence>
<dbReference type="Proteomes" id="UP001223802">
    <property type="component" value="Chromosome"/>
</dbReference>